<gene>
    <name evidence="10 12" type="primary">ligA</name>
    <name evidence="12" type="ORF">F0L74_04990</name>
</gene>
<dbReference type="NCBIfam" id="NF005932">
    <property type="entry name" value="PRK07956.1"/>
    <property type="match status" value="1"/>
</dbReference>
<evidence type="ECO:0000256" key="7">
    <source>
        <dbReference type="ARBA" id="ARBA00023027"/>
    </source>
</evidence>
<keyword evidence="6 10" id="KW-0862">Zinc</keyword>
<comment type="caution">
    <text evidence="12">The sequence shown here is derived from an EMBL/GenBank/DDBJ whole genome shotgun (WGS) entry which is preliminary data.</text>
</comment>
<feature type="binding site" evidence="10">
    <location>
        <position position="480"/>
    </location>
    <ligand>
        <name>Zn(2+)</name>
        <dbReference type="ChEBI" id="CHEBI:29105"/>
    </ligand>
</feature>
<comment type="similarity">
    <text evidence="10">Belongs to the NAD-dependent DNA ligase family. LigA subfamily.</text>
</comment>
<dbReference type="InterPro" id="IPR013839">
    <property type="entry name" value="DNAligase_adenylation"/>
</dbReference>
<evidence type="ECO:0000313" key="13">
    <source>
        <dbReference type="Proteomes" id="UP000324611"/>
    </source>
</evidence>
<dbReference type="InterPro" id="IPR013840">
    <property type="entry name" value="DNAligase_N"/>
</dbReference>
<dbReference type="InterPro" id="IPR036420">
    <property type="entry name" value="BRCT_dom_sf"/>
</dbReference>
<evidence type="ECO:0000256" key="4">
    <source>
        <dbReference type="ARBA" id="ARBA00022723"/>
    </source>
</evidence>
<comment type="catalytic activity">
    <reaction evidence="9 10">
        <text>NAD(+) + (deoxyribonucleotide)n-3'-hydroxyl + 5'-phospho-(deoxyribonucleotide)m = (deoxyribonucleotide)n+m + AMP + beta-nicotinamide D-nucleotide.</text>
        <dbReference type="EC" id="6.5.1.2"/>
    </reaction>
</comment>
<dbReference type="SUPFAM" id="SSF56091">
    <property type="entry name" value="DNA ligase/mRNA capping enzyme, catalytic domain"/>
    <property type="match status" value="1"/>
</dbReference>
<dbReference type="InterPro" id="IPR004150">
    <property type="entry name" value="NAD_DNA_ligase_OB"/>
</dbReference>
<keyword evidence="3 10" id="KW-0235">DNA replication</keyword>
<dbReference type="SMART" id="SM00292">
    <property type="entry name" value="BRCT"/>
    <property type="match status" value="1"/>
</dbReference>
<evidence type="ECO:0000256" key="9">
    <source>
        <dbReference type="ARBA" id="ARBA00034005"/>
    </source>
</evidence>
<dbReference type="NCBIfam" id="TIGR00575">
    <property type="entry name" value="dnlj"/>
    <property type="match status" value="1"/>
</dbReference>
<dbReference type="RefSeq" id="WP_149836709.1">
    <property type="nucleotide sequence ID" value="NZ_VUOC01000001.1"/>
</dbReference>
<keyword evidence="2 10" id="KW-0436">Ligase</keyword>
<dbReference type="HAMAP" id="MF_01588">
    <property type="entry name" value="DNA_ligase_A"/>
    <property type="match status" value="1"/>
</dbReference>
<evidence type="ECO:0000256" key="10">
    <source>
        <dbReference type="HAMAP-Rule" id="MF_01588"/>
    </source>
</evidence>
<feature type="binding site" evidence="10">
    <location>
        <position position="363"/>
    </location>
    <ligand>
        <name>NAD(+)</name>
        <dbReference type="ChEBI" id="CHEBI:57540"/>
    </ligand>
</feature>
<dbReference type="Gene3D" id="1.10.287.610">
    <property type="entry name" value="Helix hairpin bin"/>
    <property type="match status" value="1"/>
</dbReference>
<dbReference type="Pfam" id="PF01653">
    <property type="entry name" value="DNA_ligase_aden"/>
    <property type="match status" value="1"/>
</dbReference>
<feature type="binding site" evidence="10">
    <location>
        <position position="339"/>
    </location>
    <ligand>
        <name>NAD(+)</name>
        <dbReference type="ChEBI" id="CHEBI:57540"/>
    </ligand>
</feature>
<keyword evidence="10" id="KW-0460">Magnesium</keyword>
<keyword evidence="7 10" id="KW-0520">NAD</keyword>
<dbReference type="InterPro" id="IPR010994">
    <property type="entry name" value="RuvA_2-like"/>
</dbReference>
<sequence length="720" mass="80192">MYTKELELTLAKLAKELLAKLAKQLLLNNPEETMEALQRVIRYNDWRYYVQSDPVLSDYEYDQLFAWLKQLEQENPHLVSADSPTQKVAQGLAAAATPTAAGKAPEGATKAFPTVQHLVPMLSLDNSYNADDLVDWDRKVREQSGLTDIEYCIEPKFDGASISLIYENDKITRGATRGDGVAGEDITVNIRQIKFIPDTANFSKYDIQTIEIRGEVLINKDTFKAFNDQRAANNLPPLANPRNAASGSLRMVDPKEVAKRGLEAFVYHMSYHVMERGKEEPKEILTHSNTLDMLSKLGFRSPAKEKKVVKGIQAVVDYCHAFETERDNLPYEIDGMVIKVNDYALQDKLGMTTHHPRWAMAYKFKARQATSKLRKVEFQVGRTGSITPVAKIDPVPIGGVTVGSISLFNEDVVREKDLKIGDTVLVERAGDVIPYIVKSVADLRDGSEQDIVFPTNCPVCNSKLEKPEGESVWRCPNINCEAQVIERMIHFVSKDAMDIRSLGESNVRKFYSLGLMKDIPGIYELDFGKLEQLEGFGKKSLSNLQAAIEQSKAQPLHRLIFGLGIRYVGETTAKTLANAIHHLLDYKGWTAEQLLELEDIGPKVAGSISQFFANADNIAVLQKLESLGVNLRNNKSTQETGGSLDGQTFLFTGTLTKLKRSDAEELVEQQGGKILSGVSSKLNYLVVGEEAGSKLEKAKKINTIRILTEDEFIKLANITI</sequence>
<dbReference type="GO" id="GO:0006281">
    <property type="term" value="P:DNA repair"/>
    <property type="evidence" value="ECO:0007669"/>
    <property type="project" value="UniProtKB-KW"/>
</dbReference>
<evidence type="ECO:0000256" key="2">
    <source>
        <dbReference type="ARBA" id="ARBA00022598"/>
    </source>
</evidence>
<evidence type="ECO:0000256" key="1">
    <source>
        <dbReference type="ARBA" id="ARBA00004067"/>
    </source>
</evidence>
<evidence type="ECO:0000256" key="3">
    <source>
        <dbReference type="ARBA" id="ARBA00022705"/>
    </source>
</evidence>
<reference evidence="12 13" key="2">
    <citation type="submission" date="2019-09" db="EMBL/GenBank/DDBJ databases">
        <authorList>
            <person name="Jin C."/>
        </authorList>
    </citation>
    <scope>NUCLEOTIDE SEQUENCE [LARGE SCALE GENOMIC DNA]</scope>
    <source>
        <strain evidence="12 13">BN140078</strain>
    </source>
</reference>
<dbReference type="CDD" id="cd17748">
    <property type="entry name" value="BRCT_DNA_ligase_like"/>
    <property type="match status" value="1"/>
</dbReference>
<evidence type="ECO:0000256" key="5">
    <source>
        <dbReference type="ARBA" id="ARBA00022763"/>
    </source>
</evidence>
<name>A0A5B2W3Q0_9BACT</name>
<feature type="active site" description="N6-AMP-lysine intermediate" evidence="10">
    <location>
        <position position="156"/>
    </location>
</feature>
<dbReference type="GO" id="GO:0006260">
    <property type="term" value="P:DNA replication"/>
    <property type="evidence" value="ECO:0007669"/>
    <property type="project" value="UniProtKB-KW"/>
</dbReference>
<dbReference type="GO" id="GO:0046872">
    <property type="term" value="F:metal ion binding"/>
    <property type="evidence" value="ECO:0007669"/>
    <property type="project" value="UniProtKB-KW"/>
</dbReference>
<organism evidence="12 13">
    <name type="scientific">Chitinophaga agrisoli</name>
    <dbReference type="NCBI Taxonomy" id="2607653"/>
    <lineage>
        <taxon>Bacteria</taxon>
        <taxon>Pseudomonadati</taxon>
        <taxon>Bacteroidota</taxon>
        <taxon>Chitinophagia</taxon>
        <taxon>Chitinophagales</taxon>
        <taxon>Chitinophagaceae</taxon>
        <taxon>Chitinophaga</taxon>
    </lineage>
</organism>
<dbReference type="AlphaFoldDB" id="A0A5B2W3Q0"/>
<protein>
    <recommendedName>
        <fullName evidence="10">DNA ligase</fullName>
        <ecNumber evidence="10">6.5.1.2</ecNumber>
    </recommendedName>
    <alternativeName>
        <fullName evidence="10">Polydeoxyribonucleotide synthase [NAD(+)]</fullName>
    </alternativeName>
</protein>
<dbReference type="CDD" id="cd00114">
    <property type="entry name" value="LIGANc"/>
    <property type="match status" value="1"/>
</dbReference>
<feature type="binding site" evidence="10">
    <location>
        <begin position="58"/>
        <end position="62"/>
    </location>
    <ligand>
        <name>NAD(+)</name>
        <dbReference type="ChEBI" id="CHEBI:57540"/>
    </ligand>
</feature>
<dbReference type="Gene3D" id="2.40.50.140">
    <property type="entry name" value="Nucleic acid-binding proteins"/>
    <property type="match status" value="1"/>
</dbReference>
<accession>A0A5B2W3Q0</accession>
<keyword evidence="10" id="KW-0464">Manganese</keyword>
<keyword evidence="8 10" id="KW-0234">DNA repair</keyword>
<dbReference type="SUPFAM" id="SSF52113">
    <property type="entry name" value="BRCT domain"/>
    <property type="match status" value="1"/>
</dbReference>
<dbReference type="Pfam" id="PF03120">
    <property type="entry name" value="OB_DNA_ligase"/>
    <property type="match status" value="1"/>
</dbReference>
<evidence type="ECO:0000259" key="11">
    <source>
        <dbReference type="PROSITE" id="PS50172"/>
    </source>
</evidence>
<dbReference type="SUPFAM" id="SSF47781">
    <property type="entry name" value="RuvA domain 2-like"/>
    <property type="match status" value="1"/>
</dbReference>
<comment type="function">
    <text evidence="1 10">DNA ligase that catalyzes the formation of phosphodiester linkages between 5'-phosphoryl and 3'-hydroxyl groups in double-stranded DNA using NAD as a coenzyme and as the energy source for the reaction. It is essential for DNA replication and repair of damaged DNA.</text>
</comment>
<dbReference type="InterPro" id="IPR041663">
    <property type="entry name" value="DisA/LigA_HHH"/>
</dbReference>
<dbReference type="PANTHER" id="PTHR23389:SF9">
    <property type="entry name" value="DNA LIGASE"/>
    <property type="match status" value="1"/>
</dbReference>
<feature type="binding site" evidence="10">
    <location>
        <begin position="123"/>
        <end position="124"/>
    </location>
    <ligand>
        <name>NAD(+)</name>
        <dbReference type="ChEBI" id="CHEBI:57540"/>
    </ligand>
</feature>
<feature type="binding site" evidence="10">
    <location>
        <position position="215"/>
    </location>
    <ligand>
        <name>NAD(+)</name>
        <dbReference type="ChEBI" id="CHEBI:57540"/>
    </ligand>
</feature>
<dbReference type="InterPro" id="IPR012340">
    <property type="entry name" value="NA-bd_OB-fold"/>
</dbReference>
<feature type="binding site" evidence="10">
    <location>
        <position position="457"/>
    </location>
    <ligand>
        <name>Zn(2+)</name>
        <dbReference type="ChEBI" id="CHEBI:29105"/>
    </ligand>
</feature>
<dbReference type="Gene3D" id="6.20.10.30">
    <property type="match status" value="1"/>
</dbReference>
<proteinExistence type="inferred from homology"/>
<dbReference type="Gene3D" id="1.10.150.20">
    <property type="entry name" value="5' to 3' exonuclease, C-terminal subdomain"/>
    <property type="match status" value="2"/>
</dbReference>
<feature type="binding site" evidence="10">
    <location>
        <position position="460"/>
    </location>
    <ligand>
        <name>Zn(2+)</name>
        <dbReference type="ChEBI" id="CHEBI:29105"/>
    </ligand>
</feature>
<keyword evidence="13" id="KW-1185">Reference proteome</keyword>
<dbReference type="PROSITE" id="PS50172">
    <property type="entry name" value="BRCT"/>
    <property type="match status" value="1"/>
</dbReference>
<dbReference type="Proteomes" id="UP000324611">
    <property type="component" value="Unassembled WGS sequence"/>
</dbReference>
<dbReference type="PANTHER" id="PTHR23389">
    <property type="entry name" value="CHROMOSOME TRANSMISSION FIDELITY FACTOR 18"/>
    <property type="match status" value="1"/>
</dbReference>
<feature type="binding site" evidence="10">
    <location>
        <position position="177"/>
    </location>
    <ligand>
        <name>NAD(+)</name>
        <dbReference type="ChEBI" id="CHEBI:57540"/>
    </ligand>
</feature>
<comment type="caution">
    <text evidence="10">Lacks conserved residue(s) required for the propagation of feature annotation.</text>
</comment>
<dbReference type="PIRSF" id="PIRSF001604">
    <property type="entry name" value="LigA"/>
    <property type="match status" value="1"/>
</dbReference>
<dbReference type="EC" id="6.5.1.2" evidence="10"/>
<evidence type="ECO:0000313" key="12">
    <source>
        <dbReference type="EMBL" id="KAA2245320.1"/>
    </source>
</evidence>
<dbReference type="Pfam" id="PF12826">
    <property type="entry name" value="HHH_2"/>
    <property type="match status" value="1"/>
</dbReference>
<feature type="domain" description="BRCT" evidence="11">
    <location>
        <begin position="639"/>
        <end position="710"/>
    </location>
</feature>
<dbReference type="SUPFAM" id="SSF50249">
    <property type="entry name" value="Nucleic acid-binding proteins"/>
    <property type="match status" value="1"/>
</dbReference>
<dbReference type="InterPro" id="IPR001679">
    <property type="entry name" value="DNA_ligase"/>
</dbReference>
<dbReference type="InterPro" id="IPR001357">
    <property type="entry name" value="BRCT_dom"/>
</dbReference>
<dbReference type="Gene3D" id="3.40.50.10190">
    <property type="entry name" value="BRCT domain"/>
    <property type="match status" value="1"/>
</dbReference>
<dbReference type="SMART" id="SM00532">
    <property type="entry name" value="LIGANc"/>
    <property type="match status" value="1"/>
</dbReference>
<reference evidence="12 13" key="1">
    <citation type="submission" date="2019-09" db="EMBL/GenBank/DDBJ databases">
        <title>Chitinophaga ginsengihumi sp. nov., isolated from soil of ginseng rhizosphere.</title>
        <authorList>
            <person name="Lee J."/>
        </authorList>
    </citation>
    <scope>NUCLEOTIDE SEQUENCE [LARGE SCALE GENOMIC DNA]</scope>
    <source>
        <strain evidence="12 13">BN140078</strain>
    </source>
</reference>
<dbReference type="GO" id="GO:0005829">
    <property type="term" value="C:cytosol"/>
    <property type="evidence" value="ECO:0007669"/>
    <property type="project" value="TreeGrafter"/>
</dbReference>
<dbReference type="InterPro" id="IPR004149">
    <property type="entry name" value="Znf_DNAligase_C4"/>
</dbReference>
<keyword evidence="5 10" id="KW-0227">DNA damage</keyword>
<keyword evidence="4 10" id="KW-0479">Metal-binding</keyword>
<feature type="binding site" evidence="10">
    <location>
        <position position="154"/>
    </location>
    <ligand>
        <name>NAD(+)</name>
        <dbReference type="ChEBI" id="CHEBI:57540"/>
    </ligand>
</feature>
<dbReference type="EMBL" id="VUOC01000001">
    <property type="protein sequence ID" value="KAA2245320.1"/>
    <property type="molecule type" value="Genomic_DNA"/>
</dbReference>
<comment type="cofactor">
    <cofactor evidence="10">
        <name>Mg(2+)</name>
        <dbReference type="ChEBI" id="CHEBI:18420"/>
    </cofactor>
    <cofactor evidence="10">
        <name>Mn(2+)</name>
        <dbReference type="ChEBI" id="CHEBI:29035"/>
    </cofactor>
</comment>
<evidence type="ECO:0000256" key="6">
    <source>
        <dbReference type="ARBA" id="ARBA00022833"/>
    </source>
</evidence>
<dbReference type="Pfam" id="PF00533">
    <property type="entry name" value="BRCT"/>
    <property type="match status" value="1"/>
</dbReference>
<dbReference type="Gene3D" id="3.30.470.30">
    <property type="entry name" value="DNA ligase/mRNA capping enzyme"/>
    <property type="match status" value="1"/>
</dbReference>
<dbReference type="Pfam" id="PF03119">
    <property type="entry name" value="DNA_ligase_ZBD"/>
    <property type="match status" value="1"/>
</dbReference>
<evidence type="ECO:0000256" key="8">
    <source>
        <dbReference type="ARBA" id="ARBA00023204"/>
    </source>
</evidence>
<dbReference type="GO" id="GO:0003911">
    <property type="term" value="F:DNA ligase (NAD+) activity"/>
    <property type="evidence" value="ECO:0007669"/>
    <property type="project" value="UniProtKB-UniRule"/>
</dbReference>